<sequence>MRTAFFDLIYFNGQIYAVDYSGDLLVCNVADVVGPLSTKYHIVVQIPLQPQDRREQLYIVESLGSLFVILRYGVQLRLPKDGCDRIPLTFIPIADERGVQDDEYIWDKKFSSFPSRFS</sequence>
<evidence type="ECO:0000259" key="1">
    <source>
        <dbReference type="Pfam" id="PF03478"/>
    </source>
</evidence>
<protein>
    <recommendedName>
        <fullName evidence="1">KIB1-4 beta-propeller domain-containing protein</fullName>
    </recommendedName>
</protein>
<feature type="domain" description="KIB1-4 beta-propeller" evidence="1">
    <location>
        <begin position="5"/>
        <end position="75"/>
    </location>
</feature>
<accession>A0AAN8YNB7</accession>
<proteinExistence type="predicted"/>
<organism evidence="2 3">
    <name type="scientific">Solanum bulbocastanum</name>
    <name type="common">Wild potato</name>
    <dbReference type="NCBI Taxonomy" id="147425"/>
    <lineage>
        <taxon>Eukaryota</taxon>
        <taxon>Viridiplantae</taxon>
        <taxon>Streptophyta</taxon>
        <taxon>Embryophyta</taxon>
        <taxon>Tracheophyta</taxon>
        <taxon>Spermatophyta</taxon>
        <taxon>Magnoliopsida</taxon>
        <taxon>eudicotyledons</taxon>
        <taxon>Gunneridae</taxon>
        <taxon>Pentapetalae</taxon>
        <taxon>asterids</taxon>
        <taxon>lamiids</taxon>
        <taxon>Solanales</taxon>
        <taxon>Solanaceae</taxon>
        <taxon>Solanoideae</taxon>
        <taxon>Solaneae</taxon>
        <taxon>Solanum</taxon>
    </lineage>
</organism>
<dbReference type="Pfam" id="PF03478">
    <property type="entry name" value="Beta-prop_KIB1-4"/>
    <property type="match status" value="1"/>
</dbReference>
<evidence type="ECO:0000313" key="2">
    <source>
        <dbReference type="EMBL" id="KAK6795178.1"/>
    </source>
</evidence>
<dbReference type="Proteomes" id="UP001371456">
    <property type="component" value="Unassembled WGS sequence"/>
</dbReference>
<gene>
    <name evidence="2" type="ORF">RDI58_008631</name>
</gene>
<dbReference type="EMBL" id="JBANQN010000003">
    <property type="protein sequence ID" value="KAK6795178.1"/>
    <property type="molecule type" value="Genomic_DNA"/>
</dbReference>
<reference evidence="2 3" key="1">
    <citation type="submission" date="2024-02" db="EMBL/GenBank/DDBJ databases">
        <title>de novo genome assembly of Solanum bulbocastanum strain 11H21.</title>
        <authorList>
            <person name="Hosaka A.J."/>
        </authorList>
    </citation>
    <scope>NUCLEOTIDE SEQUENCE [LARGE SCALE GENOMIC DNA]</scope>
    <source>
        <tissue evidence="2">Young leaves</tissue>
    </source>
</reference>
<keyword evidence="3" id="KW-1185">Reference proteome</keyword>
<evidence type="ECO:0000313" key="3">
    <source>
        <dbReference type="Proteomes" id="UP001371456"/>
    </source>
</evidence>
<comment type="caution">
    <text evidence="2">The sequence shown here is derived from an EMBL/GenBank/DDBJ whole genome shotgun (WGS) entry which is preliminary data.</text>
</comment>
<dbReference type="AlphaFoldDB" id="A0AAN8YNB7"/>
<name>A0AAN8YNB7_SOLBU</name>
<dbReference type="InterPro" id="IPR005174">
    <property type="entry name" value="KIB1-4_b-propeller"/>
</dbReference>